<dbReference type="Proteomes" id="UP000184066">
    <property type="component" value="Unassembled WGS sequence"/>
</dbReference>
<dbReference type="InterPro" id="IPR050109">
    <property type="entry name" value="HTH-type_TetR-like_transc_reg"/>
</dbReference>
<dbReference type="InterPro" id="IPR001647">
    <property type="entry name" value="HTH_TetR"/>
</dbReference>
<dbReference type="GO" id="GO:0003700">
    <property type="term" value="F:DNA-binding transcription factor activity"/>
    <property type="evidence" value="ECO:0007669"/>
    <property type="project" value="UniProtKB-UniRule"/>
</dbReference>
<evidence type="ECO:0000313" key="10">
    <source>
        <dbReference type="EMBL" id="SHN62832.1"/>
    </source>
</evidence>
<sequence length="198" mass="21799">MPKIGMEPIRRAEIIHAAIREIGRAGSLDVTVRQIADRAGVSSALAHHYFGNKDGIFLAAFRRILDEFGRAVRTRLAAARTPDERLDAILGASFDPEQFSDEIVSAWLVFYVQAHHVPEAARLLRIYARRLDSNLRHAIRAMLPGAPRARAAELAEGAAAMIDGFYIRHALRPAPADGAAARARVRDYVRMAARELAG</sequence>
<comment type="function">
    <text evidence="7">Repressor involved in choline regulation of the bet genes.</text>
</comment>
<evidence type="ECO:0000256" key="8">
    <source>
        <dbReference type="PROSITE-ProRule" id="PRU00335"/>
    </source>
</evidence>
<name>A0A1M7SWI1_9RHOB</name>
<organism evidence="10 11">
    <name type="scientific">Oceanicella actignis</name>
    <dbReference type="NCBI Taxonomy" id="1189325"/>
    <lineage>
        <taxon>Bacteria</taxon>
        <taxon>Pseudomonadati</taxon>
        <taxon>Pseudomonadota</taxon>
        <taxon>Alphaproteobacteria</taxon>
        <taxon>Rhodobacterales</taxon>
        <taxon>Paracoccaceae</taxon>
        <taxon>Oceanicella</taxon>
    </lineage>
</organism>
<evidence type="ECO:0000256" key="2">
    <source>
        <dbReference type="ARBA" id="ARBA00022491"/>
    </source>
</evidence>
<dbReference type="GO" id="GO:0045892">
    <property type="term" value="P:negative regulation of DNA-templated transcription"/>
    <property type="evidence" value="ECO:0007669"/>
    <property type="project" value="UniProtKB-UniRule"/>
</dbReference>
<dbReference type="PROSITE" id="PS01081">
    <property type="entry name" value="HTH_TETR_1"/>
    <property type="match status" value="1"/>
</dbReference>
<dbReference type="EMBL" id="FRDL01000003">
    <property type="protein sequence ID" value="SHN62832.1"/>
    <property type="molecule type" value="Genomic_DNA"/>
</dbReference>
<dbReference type="Pfam" id="PF13977">
    <property type="entry name" value="TetR_C_6"/>
    <property type="match status" value="1"/>
</dbReference>
<evidence type="ECO:0000313" key="11">
    <source>
        <dbReference type="Proteomes" id="UP000184066"/>
    </source>
</evidence>
<dbReference type="STRING" id="1189325.SAMN04488119_101331"/>
<dbReference type="PANTHER" id="PTHR30055">
    <property type="entry name" value="HTH-TYPE TRANSCRIPTIONAL REGULATOR RUTR"/>
    <property type="match status" value="1"/>
</dbReference>
<keyword evidence="3 7" id="KW-0805">Transcription regulation</keyword>
<evidence type="ECO:0000256" key="1">
    <source>
        <dbReference type="ARBA" id="ARBA00004719"/>
    </source>
</evidence>
<keyword evidence="5 7" id="KW-0804">Transcription</keyword>
<dbReference type="InterPro" id="IPR009057">
    <property type="entry name" value="Homeodomain-like_sf"/>
</dbReference>
<feature type="DNA-binding region" description="H-T-H motif" evidence="7 8">
    <location>
        <begin position="31"/>
        <end position="50"/>
    </location>
</feature>
<dbReference type="InterPro" id="IPR023772">
    <property type="entry name" value="DNA-bd_HTH_TetR-type_CS"/>
</dbReference>
<protein>
    <recommendedName>
        <fullName evidence="7">HTH-type transcriptional regulator BetI</fullName>
    </recommendedName>
</protein>
<dbReference type="GO" id="GO:0000976">
    <property type="term" value="F:transcription cis-regulatory region binding"/>
    <property type="evidence" value="ECO:0007669"/>
    <property type="project" value="TreeGrafter"/>
</dbReference>
<dbReference type="UniPathway" id="UPA00529"/>
<evidence type="ECO:0000256" key="3">
    <source>
        <dbReference type="ARBA" id="ARBA00023015"/>
    </source>
</evidence>
<dbReference type="AlphaFoldDB" id="A0A1M7SWI1"/>
<evidence type="ECO:0000259" key="9">
    <source>
        <dbReference type="PROSITE" id="PS50977"/>
    </source>
</evidence>
<evidence type="ECO:0000256" key="6">
    <source>
        <dbReference type="ARBA" id="ARBA00024936"/>
    </source>
</evidence>
<evidence type="ECO:0000256" key="4">
    <source>
        <dbReference type="ARBA" id="ARBA00023125"/>
    </source>
</evidence>
<evidence type="ECO:0000256" key="5">
    <source>
        <dbReference type="ARBA" id="ARBA00023163"/>
    </source>
</evidence>
<comment type="function">
    <text evidence="6">Repressor involved in the biosynthesis of the osmoprotectant glycine betaine. It represses transcription of the choline transporter BetT and the genes of BetAB involved in the synthesis of glycine betaine.</text>
</comment>
<dbReference type="InterPro" id="IPR036271">
    <property type="entry name" value="Tet_transcr_reg_TetR-rel_C_sf"/>
</dbReference>
<gene>
    <name evidence="7" type="primary">betI</name>
    <name evidence="10" type="ORF">SAMN05216200_103332</name>
</gene>
<dbReference type="GO" id="GO:0019285">
    <property type="term" value="P:glycine betaine biosynthetic process from choline"/>
    <property type="evidence" value="ECO:0007669"/>
    <property type="project" value="UniProtKB-UniRule"/>
</dbReference>
<dbReference type="HAMAP" id="MF_00768">
    <property type="entry name" value="HTH_type_BetI"/>
    <property type="match status" value="1"/>
</dbReference>
<keyword evidence="4 7" id="KW-0238">DNA-binding</keyword>
<accession>A0A1M7SWI1</accession>
<dbReference type="PROSITE" id="PS50977">
    <property type="entry name" value="HTH_TETR_2"/>
    <property type="match status" value="1"/>
</dbReference>
<keyword evidence="11" id="KW-1185">Reference proteome</keyword>
<dbReference type="PANTHER" id="PTHR30055:SF234">
    <property type="entry name" value="HTH-TYPE TRANSCRIPTIONAL REGULATOR BETI"/>
    <property type="match status" value="1"/>
</dbReference>
<dbReference type="OrthoDB" id="7618612at2"/>
<reference evidence="10 11" key="1">
    <citation type="submission" date="2016-12" db="EMBL/GenBank/DDBJ databases">
        <authorList>
            <person name="Song W.-J."/>
            <person name="Kurnit D.M."/>
        </authorList>
    </citation>
    <scope>NUCLEOTIDE SEQUENCE [LARGE SCALE GENOMIC DNA]</scope>
    <source>
        <strain evidence="10 11">CGMCC 1.10808</strain>
    </source>
</reference>
<comment type="pathway">
    <text evidence="1 7">Amine and polyamine biosynthesis; betaine biosynthesis via choline pathway [regulation].</text>
</comment>
<keyword evidence="2 7" id="KW-0678">Repressor</keyword>
<dbReference type="RefSeq" id="WP_072746894.1">
    <property type="nucleotide sequence ID" value="NZ_FOHL01000001.1"/>
</dbReference>
<dbReference type="InterPro" id="IPR017757">
    <property type="entry name" value="Tscrpt_rep_BetI"/>
</dbReference>
<dbReference type="SUPFAM" id="SSF46689">
    <property type="entry name" value="Homeodomain-like"/>
    <property type="match status" value="1"/>
</dbReference>
<dbReference type="Gene3D" id="1.10.357.10">
    <property type="entry name" value="Tetracycline Repressor, domain 2"/>
    <property type="match status" value="1"/>
</dbReference>
<proteinExistence type="inferred from homology"/>
<dbReference type="InterPro" id="IPR039538">
    <property type="entry name" value="BetI_C"/>
</dbReference>
<dbReference type="Pfam" id="PF00440">
    <property type="entry name" value="TetR_N"/>
    <property type="match status" value="1"/>
</dbReference>
<dbReference type="NCBIfam" id="TIGR03384">
    <property type="entry name" value="betaine_BetI"/>
    <property type="match status" value="1"/>
</dbReference>
<dbReference type="SUPFAM" id="SSF48498">
    <property type="entry name" value="Tetracyclin repressor-like, C-terminal domain"/>
    <property type="match status" value="1"/>
</dbReference>
<feature type="domain" description="HTH tetR-type" evidence="9">
    <location>
        <begin position="8"/>
        <end position="68"/>
    </location>
</feature>
<evidence type="ECO:0000256" key="7">
    <source>
        <dbReference type="HAMAP-Rule" id="MF_00768"/>
    </source>
</evidence>
<dbReference type="NCBIfam" id="NF001978">
    <property type="entry name" value="PRK00767.1"/>
    <property type="match status" value="1"/>
</dbReference>